<organism evidence="2 3">
    <name type="scientific">Absicoccus porci</name>
    <dbReference type="NCBI Taxonomy" id="2486576"/>
    <lineage>
        <taxon>Bacteria</taxon>
        <taxon>Bacillati</taxon>
        <taxon>Bacillota</taxon>
        <taxon>Erysipelotrichia</taxon>
        <taxon>Erysipelotrichales</taxon>
        <taxon>Erysipelotrichaceae</taxon>
        <taxon>Absicoccus</taxon>
    </lineage>
</organism>
<accession>A0A3N0HYX8</accession>
<dbReference type="SUPFAM" id="SSF63520">
    <property type="entry name" value="PTS-regulatory domain, PRD"/>
    <property type="match status" value="1"/>
</dbReference>
<dbReference type="InterPro" id="IPR011608">
    <property type="entry name" value="PRD"/>
</dbReference>
<evidence type="ECO:0000259" key="1">
    <source>
        <dbReference type="PROSITE" id="PS51372"/>
    </source>
</evidence>
<dbReference type="AlphaFoldDB" id="A0A3N0HYX8"/>
<comment type="caution">
    <text evidence="2">The sequence shown here is derived from an EMBL/GenBank/DDBJ whole genome shotgun (WGS) entry which is preliminary data.</text>
</comment>
<dbReference type="Gene3D" id="1.10.1790.10">
    <property type="entry name" value="PRD domain"/>
    <property type="match status" value="1"/>
</dbReference>
<feature type="domain" description="PRD" evidence="1">
    <location>
        <begin position="66"/>
        <end position="171"/>
    </location>
</feature>
<dbReference type="InterPro" id="IPR036634">
    <property type="entry name" value="PRD_sf"/>
</dbReference>
<keyword evidence="3" id="KW-1185">Reference proteome</keyword>
<sequence length="171" mass="19926">MVGPRICPHPHLSNPEIKNIYNCFRDSSSSINSLNTQALSENAKELEEKNLYDVLSSTIQQQLIFLDANKILPILNDIYSNIVKDLDLDFSNSLLTAFLMHTSFMLERLIKKQPLAYKHLNTLQRKYSNIYNVVYEHFLVIKDIFYCEIYETELAYIVEMFAEFAESKKTS</sequence>
<dbReference type="OrthoDB" id="9765164at2"/>
<gene>
    <name evidence="2" type="ORF">EDX97_10575</name>
</gene>
<proteinExistence type="predicted"/>
<dbReference type="GO" id="GO:0006355">
    <property type="term" value="P:regulation of DNA-templated transcription"/>
    <property type="evidence" value="ECO:0007669"/>
    <property type="project" value="InterPro"/>
</dbReference>
<dbReference type="Proteomes" id="UP000276568">
    <property type="component" value="Unassembled WGS sequence"/>
</dbReference>
<protein>
    <submittedName>
        <fullName evidence="2">PRD domain-containing protein</fullName>
    </submittedName>
</protein>
<name>A0A3N0HYX8_9FIRM</name>
<dbReference type="PROSITE" id="PS51372">
    <property type="entry name" value="PRD_2"/>
    <property type="match status" value="1"/>
</dbReference>
<dbReference type="EMBL" id="RJQC01000004">
    <property type="protein sequence ID" value="RNM29420.1"/>
    <property type="molecule type" value="Genomic_DNA"/>
</dbReference>
<evidence type="ECO:0000313" key="2">
    <source>
        <dbReference type="EMBL" id="RNM29420.1"/>
    </source>
</evidence>
<dbReference type="Pfam" id="PF00874">
    <property type="entry name" value="PRD"/>
    <property type="match status" value="1"/>
</dbReference>
<reference evidence="2 3" key="1">
    <citation type="submission" date="2018-11" db="EMBL/GenBank/DDBJ databases">
        <title>Clostridium sp. nov., a member of the family Erysipelotrichaceae isolated from pig faeces.</title>
        <authorList>
            <person name="Chang Y.-H."/>
        </authorList>
    </citation>
    <scope>NUCLEOTIDE SEQUENCE [LARGE SCALE GENOMIC DNA]</scope>
    <source>
        <strain evidence="2 3">YH-panp20</strain>
    </source>
</reference>
<evidence type="ECO:0000313" key="3">
    <source>
        <dbReference type="Proteomes" id="UP000276568"/>
    </source>
</evidence>